<evidence type="ECO:0000313" key="1">
    <source>
        <dbReference type="EMBL" id="CAG8744699.1"/>
    </source>
</evidence>
<accession>A0ACA9QD34</accession>
<organism evidence="1 2">
    <name type="scientific">Cetraspora pellucida</name>
    <dbReference type="NCBI Taxonomy" id="1433469"/>
    <lineage>
        <taxon>Eukaryota</taxon>
        <taxon>Fungi</taxon>
        <taxon>Fungi incertae sedis</taxon>
        <taxon>Mucoromycota</taxon>
        <taxon>Glomeromycotina</taxon>
        <taxon>Glomeromycetes</taxon>
        <taxon>Diversisporales</taxon>
        <taxon>Gigasporaceae</taxon>
        <taxon>Cetraspora</taxon>
    </lineage>
</organism>
<sequence length="130" mass="15397">PEKTITLLPTDMSYKSVHKDFLDSLPEDIPHIQFMSPRSDLCDTCHQLRNDLHDCSNKSETEKEREYYNQNGELFREQRELVEENYLLNQGKIEYRSPSQTYFLTARKVHLFGIHNEATHEQINPVLDEN</sequence>
<feature type="non-terminal residue" evidence="1">
    <location>
        <position position="130"/>
    </location>
</feature>
<gene>
    <name evidence="1" type="ORF">SPELUC_LOCUS14052</name>
</gene>
<comment type="caution">
    <text evidence="1">The sequence shown here is derived from an EMBL/GenBank/DDBJ whole genome shotgun (WGS) entry which is preliminary data.</text>
</comment>
<proteinExistence type="predicted"/>
<reference evidence="1" key="1">
    <citation type="submission" date="2021-06" db="EMBL/GenBank/DDBJ databases">
        <authorList>
            <person name="Kallberg Y."/>
            <person name="Tangrot J."/>
            <person name="Rosling A."/>
        </authorList>
    </citation>
    <scope>NUCLEOTIDE SEQUENCE</scope>
    <source>
        <strain evidence="1">28 12/20/2015</strain>
    </source>
</reference>
<dbReference type="Proteomes" id="UP000789366">
    <property type="component" value="Unassembled WGS sequence"/>
</dbReference>
<dbReference type="EMBL" id="CAJVPW010039702">
    <property type="protein sequence ID" value="CAG8744699.1"/>
    <property type="molecule type" value="Genomic_DNA"/>
</dbReference>
<protein>
    <submittedName>
        <fullName evidence="1">11872_t:CDS:1</fullName>
    </submittedName>
</protein>
<evidence type="ECO:0000313" key="2">
    <source>
        <dbReference type="Proteomes" id="UP000789366"/>
    </source>
</evidence>
<keyword evidence="2" id="KW-1185">Reference proteome</keyword>
<feature type="non-terminal residue" evidence="1">
    <location>
        <position position="1"/>
    </location>
</feature>
<name>A0ACA9QD34_9GLOM</name>